<name>E6TYF6_EVAC2</name>
<evidence type="ECO:0000313" key="8">
    <source>
        <dbReference type="Proteomes" id="UP000001401"/>
    </source>
</evidence>
<dbReference type="FunFam" id="3.40.50.720:FF:000363">
    <property type="entry name" value="D-isomer specific 2-hydroxyacid dehydrogenase"/>
    <property type="match status" value="1"/>
</dbReference>
<evidence type="ECO:0000256" key="3">
    <source>
        <dbReference type="ARBA" id="ARBA00023027"/>
    </source>
</evidence>
<dbReference type="Pfam" id="PF00389">
    <property type="entry name" value="2-Hacid_dh"/>
    <property type="match status" value="1"/>
</dbReference>
<feature type="domain" description="D-isomer specific 2-hydroxyacid dehydrogenase catalytic" evidence="5">
    <location>
        <begin position="35"/>
        <end position="324"/>
    </location>
</feature>
<dbReference type="SUPFAM" id="SSF52283">
    <property type="entry name" value="Formate/glycerate dehydrogenase catalytic domain-like"/>
    <property type="match status" value="1"/>
</dbReference>
<reference evidence="7 8" key="1">
    <citation type="submission" date="2010-12" db="EMBL/GenBank/DDBJ databases">
        <title>Complete sequence of Bacillus cellulosilyticus DSM 2522.</title>
        <authorList>
            <consortium name="US DOE Joint Genome Institute"/>
            <person name="Lucas S."/>
            <person name="Copeland A."/>
            <person name="Lapidus A."/>
            <person name="Cheng J.-F."/>
            <person name="Bruce D."/>
            <person name="Goodwin L."/>
            <person name="Pitluck S."/>
            <person name="Chertkov O."/>
            <person name="Detter J.C."/>
            <person name="Han C."/>
            <person name="Tapia R."/>
            <person name="Land M."/>
            <person name="Hauser L."/>
            <person name="Jeffries C."/>
            <person name="Kyrpides N."/>
            <person name="Ivanova N."/>
            <person name="Mikhailova N."/>
            <person name="Brumm P."/>
            <person name="Mead D."/>
            <person name="Woyke T."/>
        </authorList>
    </citation>
    <scope>NUCLEOTIDE SEQUENCE [LARGE SCALE GENOMIC DNA]</scope>
    <source>
        <strain evidence="8">ATCC 21833 / DSM 2522 / FERM P-1141 / JCM 9156 / N-4</strain>
    </source>
</reference>
<feature type="domain" description="D-isomer specific 2-hydroxyacid dehydrogenase NAD-binding" evidence="6">
    <location>
        <begin position="116"/>
        <end position="292"/>
    </location>
</feature>
<organism evidence="7 8">
    <name type="scientific">Evansella cellulosilytica (strain ATCC 21833 / DSM 2522 / FERM P-1141 / JCM 9156 / N-4)</name>
    <name type="common">Bacillus cellulosilyticus</name>
    <dbReference type="NCBI Taxonomy" id="649639"/>
    <lineage>
        <taxon>Bacteria</taxon>
        <taxon>Bacillati</taxon>
        <taxon>Bacillota</taxon>
        <taxon>Bacilli</taxon>
        <taxon>Bacillales</taxon>
        <taxon>Bacillaceae</taxon>
        <taxon>Evansella</taxon>
    </lineage>
</organism>
<keyword evidence="8" id="KW-1185">Reference proteome</keyword>
<dbReference type="RefSeq" id="WP_013487235.1">
    <property type="nucleotide sequence ID" value="NC_014829.1"/>
</dbReference>
<proteinExistence type="inferred from homology"/>
<protein>
    <submittedName>
        <fullName evidence="7">D-isomer specific 2-hydroxyacid dehydrogenase NAD-binding protein</fullName>
    </submittedName>
</protein>
<sequence>MVTRQKRVAPSIYIRLKTPQKYLRKIEELSSRVIVEPWNWREPEPEVSFDISDCDVIFTLGVQDHLNILKKAPHVKWVHSSSVGIDAMLHEEIVSHDLIITNSKGCTSIPIAEHTMAMMSGLARGIPGMAKRQLNNEWHVSKVKELYNATLGIIGYGEIGSEIAKRAKAFGMHVIGCRRNPDKSKENEYADHIVGMRNINDVLKQSDYVVLALPSTAETINLMNKERLRFMKEGSFLINVGRGNTINDDDLIDAIREGHLAGAALDVFDEEPLPKSHPFWSIDNILISPHLAYYSPKNLDRIMSLFIHNLEQYIAGNPLKNVVNKKMGY</sequence>
<accession>E6TYF6</accession>
<evidence type="ECO:0000259" key="5">
    <source>
        <dbReference type="Pfam" id="PF00389"/>
    </source>
</evidence>
<dbReference type="eggNOG" id="COG0111">
    <property type="taxonomic scope" value="Bacteria"/>
</dbReference>
<dbReference type="PANTHER" id="PTHR43333">
    <property type="entry name" value="2-HACID_DH_C DOMAIN-CONTAINING PROTEIN"/>
    <property type="match status" value="1"/>
</dbReference>
<dbReference type="EMBL" id="CP002394">
    <property type="protein sequence ID" value="ADU28894.1"/>
    <property type="molecule type" value="Genomic_DNA"/>
</dbReference>
<dbReference type="AlphaFoldDB" id="E6TYF6"/>
<dbReference type="Pfam" id="PF02826">
    <property type="entry name" value="2-Hacid_dh_C"/>
    <property type="match status" value="1"/>
</dbReference>
<evidence type="ECO:0000256" key="1">
    <source>
        <dbReference type="ARBA" id="ARBA00005854"/>
    </source>
</evidence>
<dbReference type="STRING" id="649639.Bcell_0612"/>
<dbReference type="PANTHER" id="PTHR43333:SF1">
    <property type="entry name" value="D-ISOMER SPECIFIC 2-HYDROXYACID DEHYDROGENASE NAD-BINDING DOMAIN-CONTAINING PROTEIN"/>
    <property type="match status" value="1"/>
</dbReference>
<keyword evidence="2 4" id="KW-0560">Oxidoreductase</keyword>
<gene>
    <name evidence="7" type="ordered locus">Bcell_0612</name>
</gene>
<keyword evidence="3" id="KW-0520">NAD</keyword>
<dbReference type="InterPro" id="IPR006140">
    <property type="entry name" value="D-isomer_DH_NAD-bd"/>
</dbReference>
<dbReference type="InterPro" id="IPR036291">
    <property type="entry name" value="NAD(P)-bd_dom_sf"/>
</dbReference>
<dbReference type="KEGG" id="bco:Bcell_0612"/>
<evidence type="ECO:0000259" key="6">
    <source>
        <dbReference type="Pfam" id="PF02826"/>
    </source>
</evidence>
<dbReference type="SUPFAM" id="SSF51735">
    <property type="entry name" value="NAD(P)-binding Rossmann-fold domains"/>
    <property type="match status" value="1"/>
</dbReference>
<dbReference type="Proteomes" id="UP000001401">
    <property type="component" value="Chromosome"/>
</dbReference>
<dbReference type="GO" id="GO:0016616">
    <property type="term" value="F:oxidoreductase activity, acting on the CH-OH group of donors, NAD or NADP as acceptor"/>
    <property type="evidence" value="ECO:0007669"/>
    <property type="project" value="InterPro"/>
</dbReference>
<dbReference type="GO" id="GO:0051287">
    <property type="term" value="F:NAD binding"/>
    <property type="evidence" value="ECO:0007669"/>
    <property type="project" value="InterPro"/>
</dbReference>
<dbReference type="CDD" id="cd05300">
    <property type="entry name" value="2-Hacid_dh_1"/>
    <property type="match status" value="1"/>
</dbReference>
<evidence type="ECO:0000256" key="2">
    <source>
        <dbReference type="ARBA" id="ARBA00023002"/>
    </source>
</evidence>
<dbReference type="HOGENOM" id="CLU_019796_1_0_9"/>
<evidence type="ECO:0000313" key="7">
    <source>
        <dbReference type="EMBL" id="ADU28894.1"/>
    </source>
</evidence>
<evidence type="ECO:0000256" key="4">
    <source>
        <dbReference type="RuleBase" id="RU003719"/>
    </source>
</evidence>
<comment type="similarity">
    <text evidence="1 4">Belongs to the D-isomer specific 2-hydroxyacid dehydrogenase family.</text>
</comment>
<dbReference type="InterPro" id="IPR006139">
    <property type="entry name" value="D-isomer_2_OHA_DH_cat_dom"/>
</dbReference>
<dbReference type="Gene3D" id="3.40.50.720">
    <property type="entry name" value="NAD(P)-binding Rossmann-like Domain"/>
    <property type="match status" value="2"/>
</dbReference>